<keyword evidence="6" id="KW-1185">Reference proteome</keyword>
<dbReference type="NCBIfam" id="TIGR01978">
    <property type="entry name" value="sufC"/>
    <property type="match status" value="1"/>
</dbReference>
<feature type="domain" description="ABC transporter" evidence="4">
    <location>
        <begin position="28"/>
        <end position="272"/>
    </location>
</feature>
<reference evidence="6" key="1">
    <citation type="submission" date="2016-11" db="EMBL/GenBank/DDBJ databases">
        <authorList>
            <person name="Varghese N."/>
            <person name="Submissions S."/>
        </authorList>
    </citation>
    <scope>NUCLEOTIDE SEQUENCE [LARGE SCALE GENOMIC DNA]</scope>
    <source>
        <strain evidence="6">DSM 24786</strain>
    </source>
</reference>
<evidence type="ECO:0000259" key="4">
    <source>
        <dbReference type="PROSITE" id="PS50893"/>
    </source>
</evidence>
<dbReference type="CDD" id="cd03217">
    <property type="entry name" value="ABC_FeS_Assembly"/>
    <property type="match status" value="1"/>
</dbReference>
<dbReference type="InterPro" id="IPR027417">
    <property type="entry name" value="P-loop_NTPase"/>
</dbReference>
<sequence>MLGVFRLIKITLKKEKNNKEHKSSDKMLKIKDLHASVEGKGILKGINLEVGAGEVHAIMGPNGSGKSTLASVIAGNETYEVTAGDIFLNGENIEDLSPEERAHNGVFLSFQYPVEIPGVSVTNFMKTAINESRKAKGLEDMPAKDMLKLIREKSELLEIDRKFLSRSLNEGFSGGEKKRNEIFQMAMLEPKLAILDETDSGLDIDALRIVANGVNKLKSKDNAVVVITHYQRLLEYIVPDFVHVLYNGKIVKSGTKELAMELEEKGYDWIKQEAAV</sequence>
<dbReference type="InterPro" id="IPR010230">
    <property type="entry name" value="FeS-cluster_ATPase_SufC"/>
</dbReference>
<dbReference type="Proteomes" id="UP000183257">
    <property type="component" value="Unassembled WGS sequence"/>
</dbReference>
<dbReference type="EMBL" id="FPIY01000002">
    <property type="protein sequence ID" value="SFW50157.1"/>
    <property type="molecule type" value="Genomic_DNA"/>
</dbReference>
<dbReference type="Gene3D" id="3.40.50.300">
    <property type="entry name" value="P-loop containing nucleotide triphosphate hydrolases"/>
    <property type="match status" value="1"/>
</dbReference>
<accession>A0A1K1PRT4</accession>
<dbReference type="GO" id="GO:0005524">
    <property type="term" value="F:ATP binding"/>
    <property type="evidence" value="ECO:0007669"/>
    <property type="project" value="UniProtKB-KW"/>
</dbReference>
<dbReference type="InterPro" id="IPR003593">
    <property type="entry name" value="AAA+_ATPase"/>
</dbReference>
<organism evidence="5 6">
    <name type="scientific">Cellulophaga fucicola</name>
    <dbReference type="NCBI Taxonomy" id="76595"/>
    <lineage>
        <taxon>Bacteria</taxon>
        <taxon>Pseudomonadati</taxon>
        <taxon>Bacteroidota</taxon>
        <taxon>Flavobacteriia</taxon>
        <taxon>Flavobacteriales</taxon>
        <taxon>Flavobacteriaceae</taxon>
        <taxon>Cellulophaga</taxon>
    </lineage>
</organism>
<dbReference type="InterPro" id="IPR003439">
    <property type="entry name" value="ABC_transporter-like_ATP-bd"/>
</dbReference>
<evidence type="ECO:0000313" key="5">
    <source>
        <dbReference type="EMBL" id="SFW50157.1"/>
    </source>
</evidence>
<dbReference type="STRING" id="76595.SAMN05660313_02151"/>
<comment type="similarity">
    <text evidence="1">Belongs to the ABC transporter superfamily. Ycf16 family.</text>
</comment>
<evidence type="ECO:0000313" key="6">
    <source>
        <dbReference type="Proteomes" id="UP000183257"/>
    </source>
</evidence>
<dbReference type="PANTHER" id="PTHR43204">
    <property type="entry name" value="ABC TRANSPORTER I FAMILY MEMBER 6, CHLOROPLASTIC"/>
    <property type="match status" value="1"/>
</dbReference>
<keyword evidence="2" id="KW-0547">Nucleotide-binding</keyword>
<gene>
    <name evidence="5" type="ORF">SAMN05660313_02151</name>
</gene>
<dbReference type="SMART" id="SM00382">
    <property type="entry name" value="AAA"/>
    <property type="match status" value="1"/>
</dbReference>
<proteinExistence type="inferred from homology"/>
<dbReference type="AlphaFoldDB" id="A0A1K1PRT4"/>
<dbReference type="Pfam" id="PF00005">
    <property type="entry name" value="ABC_tran"/>
    <property type="match status" value="1"/>
</dbReference>
<evidence type="ECO:0000256" key="2">
    <source>
        <dbReference type="ARBA" id="ARBA00022741"/>
    </source>
</evidence>
<dbReference type="GO" id="GO:0016887">
    <property type="term" value="F:ATP hydrolysis activity"/>
    <property type="evidence" value="ECO:0007669"/>
    <property type="project" value="InterPro"/>
</dbReference>
<dbReference type="SUPFAM" id="SSF52540">
    <property type="entry name" value="P-loop containing nucleoside triphosphate hydrolases"/>
    <property type="match status" value="1"/>
</dbReference>
<keyword evidence="3 5" id="KW-0067">ATP-binding</keyword>
<protein>
    <submittedName>
        <fullName evidence="5">Fe-S cluster assembly ATP-binding protein</fullName>
    </submittedName>
</protein>
<evidence type="ECO:0000256" key="3">
    <source>
        <dbReference type="ARBA" id="ARBA00022840"/>
    </source>
</evidence>
<evidence type="ECO:0000256" key="1">
    <source>
        <dbReference type="ARBA" id="ARBA00006216"/>
    </source>
</evidence>
<dbReference type="PANTHER" id="PTHR43204:SF1">
    <property type="entry name" value="ABC TRANSPORTER I FAMILY MEMBER 6, CHLOROPLASTIC"/>
    <property type="match status" value="1"/>
</dbReference>
<dbReference type="PROSITE" id="PS50893">
    <property type="entry name" value="ABC_TRANSPORTER_2"/>
    <property type="match status" value="1"/>
</dbReference>
<name>A0A1K1PRT4_9FLAO</name>